<evidence type="ECO:0000256" key="4">
    <source>
        <dbReference type="ARBA" id="ARBA00022801"/>
    </source>
</evidence>
<evidence type="ECO:0000256" key="3">
    <source>
        <dbReference type="ARBA" id="ARBA00022756"/>
    </source>
</evidence>
<dbReference type="InterPro" id="IPR050266">
    <property type="entry name" value="AB_hydrolase_sf"/>
</dbReference>
<reference evidence="7" key="1">
    <citation type="submission" date="2020-01" db="EMBL/GenBank/DDBJ databases">
        <authorList>
            <person name="Meier V. D."/>
            <person name="Meier V D."/>
        </authorList>
    </citation>
    <scope>NUCLEOTIDE SEQUENCE</scope>
    <source>
        <strain evidence="7">HLG_WM_MAG_09</strain>
    </source>
</reference>
<dbReference type="InterPro" id="IPR029058">
    <property type="entry name" value="AB_hydrolase_fold"/>
</dbReference>
<proteinExistence type="inferred from homology"/>
<dbReference type="PANTHER" id="PTHR43798:SF31">
    <property type="entry name" value="AB HYDROLASE SUPERFAMILY PROTEIN YCLE"/>
    <property type="match status" value="1"/>
</dbReference>
<keyword evidence="1 5" id="KW-0719">Serine esterase</keyword>
<feature type="binding site" evidence="5">
    <location>
        <position position="231"/>
    </location>
    <ligand>
        <name>substrate</name>
    </ligand>
</feature>
<comment type="subunit">
    <text evidence="5">Monomer.</text>
</comment>
<feature type="binding site" evidence="5">
    <location>
        <position position="21"/>
    </location>
    <ligand>
        <name>substrate</name>
    </ligand>
</feature>
<feature type="binding site" evidence="5">
    <location>
        <begin position="81"/>
        <end position="82"/>
    </location>
    <ligand>
        <name>substrate</name>
    </ligand>
</feature>
<comment type="function">
    <text evidence="5">The physiological role of BioH is to remove the methyl group introduced by BioC when the pimeloyl moiety is complete. It allows to synthesize pimeloyl-ACP via the fatty acid synthetic pathway through the hydrolysis of the ester bonds of pimeloyl-ACP esters.</text>
</comment>
<dbReference type="GO" id="GO:0009102">
    <property type="term" value="P:biotin biosynthetic process"/>
    <property type="evidence" value="ECO:0007669"/>
    <property type="project" value="UniProtKB-UniRule"/>
</dbReference>
<comment type="pathway">
    <text evidence="5">Cofactor biosynthesis; biotin biosynthesis.</text>
</comment>
<dbReference type="EC" id="3.1.1.85" evidence="5"/>
<evidence type="ECO:0000259" key="6">
    <source>
        <dbReference type="Pfam" id="PF00561"/>
    </source>
</evidence>
<sequence length="257" mass="28408">MSQLFTGIEGEGQPLVVLHGWGMNHRVWEPVRQQLSAGMQVSWIDLPGHGDSKQLEANSLDEIVDLLLPHIPEGAVIMGWSLGGLVAQAIAIRLPERVSALVLVAGTPCFVQRGAWQHGLPESVLQGFAENLQQDYQSTVKRFFALQFMGVKSDPKAVNALRNDIMSKPATMPALTTGLDILNTADFLQNAIEQPKLWILGRLDKLIPVSLAEALEVNESQQVHVMKKAAHVPFVTHPDEFLDLVIPFIEQVRYDQT</sequence>
<keyword evidence="4 5" id="KW-0378">Hydrolase</keyword>
<feature type="active site" evidence="5">
    <location>
        <position position="204"/>
    </location>
</feature>
<dbReference type="InterPro" id="IPR010076">
    <property type="entry name" value="BioH"/>
</dbReference>
<dbReference type="UniPathway" id="UPA00078"/>
<protein>
    <recommendedName>
        <fullName evidence="5">Pimeloyl-[acyl-carrier protein] methyl ester esterase</fullName>
        <ecNumber evidence="5">3.1.1.85</ecNumber>
    </recommendedName>
    <alternativeName>
        <fullName evidence="5">Biotin synthesis protein BioH</fullName>
    </alternativeName>
    <alternativeName>
        <fullName evidence="5">Carboxylesterase BioH</fullName>
    </alternativeName>
</protein>
<comment type="catalytic activity">
    <reaction evidence="5">
        <text>6-carboxyhexanoyl-[ACP] methyl ester + H2O = 6-carboxyhexanoyl-[ACP] + methanol + H(+)</text>
        <dbReference type="Rhea" id="RHEA:42700"/>
        <dbReference type="Rhea" id="RHEA-COMP:9955"/>
        <dbReference type="Rhea" id="RHEA-COMP:10186"/>
        <dbReference type="ChEBI" id="CHEBI:15377"/>
        <dbReference type="ChEBI" id="CHEBI:15378"/>
        <dbReference type="ChEBI" id="CHEBI:17790"/>
        <dbReference type="ChEBI" id="CHEBI:78846"/>
        <dbReference type="ChEBI" id="CHEBI:82735"/>
        <dbReference type="EC" id="3.1.1.85"/>
    </reaction>
</comment>
<dbReference type="GO" id="GO:0016020">
    <property type="term" value="C:membrane"/>
    <property type="evidence" value="ECO:0007669"/>
    <property type="project" value="TreeGrafter"/>
</dbReference>
<organism evidence="7">
    <name type="scientific">uncultured Thiotrichaceae bacterium</name>
    <dbReference type="NCBI Taxonomy" id="298394"/>
    <lineage>
        <taxon>Bacteria</taxon>
        <taxon>Pseudomonadati</taxon>
        <taxon>Pseudomonadota</taxon>
        <taxon>Gammaproteobacteria</taxon>
        <taxon>Thiotrichales</taxon>
        <taxon>Thiotrichaceae</taxon>
        <taxon>environmental samples</taxon>
    </lineage>
</organism>
<dbReference type="EMBL" id="CACVAT010000583">
    <property type="protein sequence ID" value="CAA6830417.1"/>
    <property type="molecule type" value="Genomic_DNA"/>
</dbReference>
<keyword evidence="3 5" id="KW-0093">Biotin biosynthesis</keyword>
<evidence type="ECO:0000256" key="1">
    <source>
        <dbReference type="ARBA" id="ARBA00022487"/>
    </source>
</evidence>
<gene>
    <name evidence="5" type="primary">bioH</name>
    <name evidence="7" type="ORF">HELGO_WM61249</name>
</gene>
<dbReference type="SUPFAM" id="SSF53474">
    <property type="entry name" value="alpha/beta-Hydrolases"/>
    <property type="match status" value="1"/>
</dbReference>
<comment type="subcellular location">
    <subcellularLocation>
        <location evidence="5">Cytoplasm</location>
    </subcellularLocation>
</comment>
<feature type="binding site" evidence="5">
    <location>
        <begin position="143"/>
        <end position="147"/>
    </location>
    <ligand>
        <name>substrate</name>
    </ligand>
</feature>
<feature type="active site" description="Nucleophile" evidence="5">
    <location>
        <position position="81"/>
    </location>
</feature>
<feature type="domain" description="AB hydrolase-1" evidence="6">
    <location>
        <begin position="14"/>
        <end position="238"/>
    </location>
</feature>
<dbReference type="AlphaFoldDB" id="A0A6S6UKG7"/>
<dbReference type="Gene3D" id="3.40.50.1820">
    <property type="entry name" value="alpha/beta hydrolase"/>
    <property type="match status" value="1"/>
</dbReference>
<dbReference type="InterPro" id="IPR000073">
    <property type="entry name" value="AB_hydrolase_1"/>
</dbReference>
<dbReference type="GO" id="GO:0090499">
    <property type="term" value="F:pimelyl-[acyl-carrier protein] methyl ester esterase activity"/>
    <property type="evidence" value="ECO:0007669"/>
    <property type="project" value="UniProtKB-EC"/>
</dbReference>
<evidence type="ECO:0000256" key="5">
    <source>
        <dbReference type="HAMAP-Rule" id="MF_01260"/>
    </source>
</evidence>
<keyword evidence="2 5" id="KW-0963">Cytoplasm</keyword>
<dbReference type="PANTHER" id="PTHR43798">
    <property type="entry name" value="MONOACYLGLYCEROL LIPASE"/>
    <property type="match status" value="1"/>
</dbReference>
<accession>A0A6S6UKG7</accession>
<name>A0A6S6UKG7_9GAMM</name>
<dbReference type="GO" id="GO:0005737">
    <property type="term" value="C:cytoplasm"/>
    <property type="evidence" value="ECO:0007669"/>
    <property type="project" value="UniProtKB-SubCell"/>
</dbReference>
<comment type="similarity">
    <text evidence="5">Belongs to the AB hydrolase superfamily. Carboxylesterase BioH family.</text>
</comment>
<dbReference type="NCBIfam" id="TIGR01738">
    <property type="entry name" value="bioH"/>
    <property type="match status" value="1"/>
</dbReference>
<evidence type="ECO:0000256" key="2">
    <source>
        <dbReference type="ARBA" id="ARBA00022490"/>
    </source>
</evidence>
<dbReference type="HAMAP" id="MF_01260">
    <property type="entry name" value="Carboxylester"/>
    <property type="match status" value="1"/>
</dbReference>
<evidence type="ECO:0000313" key="7">
    <source>
        <dbReference type="EMBL" id="CAA6830417.1"/>
    </source>
</evidence>
<dbReference type="Pfam" id="PF00561">
    <property type="entry name" value="Abhydrolase_1"/>
    <property type="match status" value="1"/>
</dbReference>
<feature type="active site" evidence="5">
    <location>
        <position position="231"/>
    </location>
</feature>